<evidence type="ECO:0008006" key="11">
    <source>
        <dbReference type="Google" id="ProtNLM"/>
    </source>
</evidence>
<keyword evidence="6 8" id="KW-0472">Membrane</keyword>
<keyword evidence="2 8" id="KW-0812">Transmembrane</keyword>
<dbReference type="InterPro" id="IPR009617">
    <property type="entry name" value="Seipin"/>
</dbReference>
<dbReference type="AlphaFoldDB" id="A0A0J9T2J9"/>
<evidence type="ECO:0000256" key="3">
    <source>
        <dbReference type="ARBA" id="ARBA00022824"/>
    </source>
</evidence>
<name>A0A0J9T2J9_PLAV1</name>
<dbReference type="EMBL" id="KQ234726">
    <property type="protein sequence ID" value="KMZ89271.1"/>
    <property type="molecule type" value="Genomic_DNA"/>
</dbReference>
<dbReference type="Pfam" id="PF06775">
    <property type="entry name" value="Seipin"/>
    <property type="match status" value="1"/>
</dbReference>
<dbReference type="GO" id="GO:0140042">
    <property type="term" value="P:lipid droplet formation"/>
    <property type="evidence" value="ECO:0007669"/>
    <property type="project" value="UniProtKB-ARBA"/>
</dbReference>
<dbReference type="OrthoDB" id="378375at2759"/>
<evidence type="ECO:0000256" key="1">
    <source>
        <dbReference type="ARBA" id="ARBA00004477"/>
    </source>
</evidence>
<organism evidence="9 10">
    <name type="scientific">Plasmodium vivax (strain Brazil I)</name>
    <dbReference type="NCBI Taxonomy" id="1033975"/>
    <lineage>
        <taxon>Eukaryota</taxon>
        <taxon>Sar</taxon>
        <taxon>Alveolata</taxon>
        <taxon>Apicomplexa</taxon>
        <taxon>Aconoidasida</taxon>
        <taxon>Haemosporida</taxon>
        <taxon>Plasmodiidae</taxon>
        <taxon>Plasmodium</taxon>
        <taxon>Plasmodium (Plasmodium)</taxon>
    </lineage>
</organism>
<keyword evidence="5" id="KW-0443">Lipid metabolism</keyword>
<comment type="subcellular location">
    <subcellularLocation>
        <location evidence="1">Endoplasmic reticulum membrane</location>
        <topology evidence="1">Multi-pass membrane protein</topology>
    </subcellularLocation>
</comment>
<dbReference type="GO" id="GO:0006629">
    <property type="term" value="P:lipid metabolic process"/>
    <property type="evidence" value="ECO:0007669"/>
    <property type="project" value="UniProtKB-KW"/>
</dbReference>
<evidence type="ECO:0000256" key="6">
    <source>
        <dbReference type="ARBA" id="ARBA00023136"/>
    </source>
</evidence>
<feature type="region of interest" description="Disordered" evidence="7">
    <location>
        <begin position="1"/>
        <end position="39"/>
    </location>
</feature>
<evidence type="ECO:0000256" key="2">
    <source>
        <dbReference type="ARBA" id="ARBA00022692"/>
    </source>
</evidence>
<feature type="compositionally biased region" description="Acidic residues" evidence="7">
    <location>
        <begin position="16"/>
        <end position="35"/>
    </location>
</feature>
<evidence type="ECO:0000313" key="9">
    <source>
        <dbReference type="EMBL" id="KMZ89271.1"/>
    </source>
</evidence>
<feature type="transmembrane region" description="Helical" evidence="8">
    <location>
        <begin position="464"/>
        <end position="482"/>
    </location>
</feature>
<accession>A0A0J9T2J9</accession>
<evidence type="ECO:0000256" key="5">
    <source>
        <dbReference type="ARBA" id="ARBA00023098"/>
    </source>
</evidence>
<keyword evidence="3" id="KW-0256">Endoplasmic reticulum</keyword>
<evidence type="ECO:0000313" key="10">
    <source>
        <dbReference type="Proteomes" id="UP000053327"/>
    </source>
</evidence>
<feature type="transmembrane region" description="Helical" evidence="8">
    <location>
        <begin position="488"/>
        <end position="519"/>
    </location>
</feature>
<gene>
    <name evidence="9" type="ORF">PVBG_03621</name>
</gene>
<proteinExistence type="predicted"/>
<dbReference type="Proteomes" id="UP000053327">
    <property type="component" value="Unassembled WGS sequence"/>
</dbReference>
<dbReference type="GO" id="GO:0005789">
    <property type="term" value="C:endoplasmic reticulum membrane"/>
    <property type="evidence" value="ECO:0007669"/>
    <property type="project" value="UniProtKB-SubCell"/>
</dbReference>
<reference evidence="9 10" key="1">
    <citation type="submission" date="2011-08" db="EMBL/GenBank/DDBJ databases">
        <title>The Genome Sequence of Plasmodium vivax Brazil I.</title>
        <authorList>
            <consortium name="The Broad Institute Genome Sequencing Platform"/>
            <consortium name="The Broad Institute Genome Sequencing Center for Infectious Disease"/>
            <person name="Neafsey D."/>
            <person name="Carlton J."/>
            <person name="Barnwell J."/>
            <person name="Collins W."/>
            <person name="Escalante A."/>
            <person name="Mullikin J."/>
            <person name="Saul A."/>
            <person name="Guigo R."/>
            <person name="Camara F."/>
            <person name="Young S.K."/>
            <person name="Zeng Q."/>
            <person name="Gargeya S."/>
            <person name="Fitzgerald M."/>
            <person name="Haas B."/>
            <person name="Abouelleil A."/>
            <person name="Alvarado L."/>
            <person name="Arachchi H.M."/>
            <person name="Berlin A."/>
            <person name="Brown A."/>
            <person name="Chapman S.B."/>
            <person name="Chen Z."/>
            <person name="Dunbar C."/>
            <person name="Freedman E."/>
            <person name="Gearin G."/>
            <person name="Gellesch M."/>
            <person name="Goldberg J."/>
            <person name="Griggs A."/>
            <person name="Gujja S."/>
            <person name="Heiman D."/>
            <person name="Howarth C."/>
            <person name="Larson L."/>
            <person name="Lui A."/>
            <person name="MacDonald P.J.P."/>
            <person name="Montmayeur A."/>
            <person name="Murphy C."/>
            <person name="Neiman D."/>
            <person name="Pearson M."/>
            <person name="Priest M."/>
            <person name="Roberts A."/>
            <person name="Saif S."/>
            <person name="Shea T."/>
            <person name="Shenoy N."/>
            <person name="Sisk P."/>
            <person name="Stolte C."/>
            <person name="Sykes S."/>
            <person name="Wortman J."/>
            <person name="Nusbaum C."/>
            <person name="Birren B."/>
        </authorList>
    </citation>
    <scope>NUCLEOTIDE SEQUENCE [LARGE SCALE GENOMIC DNA]</scope>
    <source>
        <strain evidence="9 10">Brazil I</strain>
    </source>
</reference>
<evidence type="ECO:0000256" key="7">
    <source>
        <dbReference type="SAM" id="MobiDB-lite"/>
    </source>
</evidence>
<evidence type="ECO:0000256" key="4">
    <source>
        <dbReference type="ARBA" id="ARBA00022989"/>
    </source>
</evidence>
<feature type="transmembrane region" description="Helical" evidence="8">
    <location>
        <begin position="158"/>
        <end position="186"/>
    </location>
</feature>
<evidence type="ECO:0000256" key="8">
    <source>
        <dbReference type="SAM" id="Phobius"/>
    </source>
</evidence>
<keyword evidence="4 8" id="KW-1133">Transmembrane helix</keyword>
<sequence length="520" mass="60384">MLPRKGDAARPVGGREEEEVSEVNEADESNEEDEVKGENLNCTNEANLNCANASSAEAATEMDEPCAVAKAKARPSSRPRNVKLFCKMKKKYFYLKQTDYLSYKYQRRKRKKRRREEGAWNATWHGINRMAKCGYKTYARVKAHLKKAFPNLNVKHCLYVLVTYLLINVAVIVFSLLVYFFLYFYLIPQNRYVYPVEFSLAKSPIEEYLRRERCERGGGGGPTAADGNADGNVHSSMDSCISSSAGGAPHETYLHHLKSLEGEILSSIKGKDTCCCSDRWGKRTMGTHPFGGNGEKYPGREKLHHFDYEMEYAYLQNNILTGQVNFEKWSGKNKSHNDHSFFHFFIPFLKKKEISKLKIKKGYKIDILLNLSYMNNDYNDKLNFIQLQTEVLATNGDVLFRNEKLHINNKNYNFINKLHLFFNTPFYFFNVFNRRTTEICLVDGYQYGPPFGKIRIYLYPPMQIYEAYVVVLVYVNFVYYYMYNYPFLFFYVFVFVLSGLLILVNTVLFLLGALCYYMLG</sequence>
<protein>
    <recommendedName>
        <fullName evidence="11">Seipin domain-containing protein</fullName>
    </recommendedName>
</protein>